<reference evidence="2" key="1">
    <citation type="journal article" date="2019" name="Int. J. Syst. Evol. Microbiol.">
        <title>The Global Catalogue of Microorganisms (GCM) 10K type strain sequencing project: providing services to taxonomists for standard genome sequencing and annotation.</title>
        <authorList>
            <consortium name="The Broad Institute Genomics Platform"/>
            <consortium name="The Broad Institute Genome Sequencing Center for Infectious Disease"/>
            <person name="Wu L."/>
            <person name="Ma J."/>
        </authorList>
    </citation>
    <scope>NUCLEOTIDE SEQUENCE [LARGE SCALE GENOMIC DNA]</scope>
    <source>
        <strain evidence="2">JCM 13022</strain>
    </source>
</reference>
<dbReference type="Proteomes" id="UP001500467">
    <property type="component" value="Unassembled WGS sequence"/>
</dbReference>
<evidence type="ECO:0008006" key="3">
    <source>
        <dbReference type="Google" id="ProtNLM"/>
    </source>
</evidence>
<keyword evidence="2" id="KW-1185">Reference proteome</keyword>
<evidence type="ECO:0000313" key="1">
    <source>
        <dbReference type="EMBL" id="GAA1208869.1"/>
    </source>
</evidence>
<protein>
    <recommendedName>
        <fullName evidence="3">SCP-2 sterol transfer family protein</fullName>
    </recommendedName>
</protein>
<gene>
    <name evidence="1" type="ORF">GCM10009675_31060</name>
</gene>
<accession>A0ABP4G8N7</accession>
<dbReference type="RefSeq" id="WP_253853972.1">
    <property type="nucleotide sequence ID" value="NZ_BAAALM010000010.1"/>
</dbReference>
<name>A0ABP4G8N7_9PSEU</name>
<dbReference type="EMBL" id="BAAALM010000010">
    <property type="protein sequence ID" value="GAA1208869.1"/>
    <property type="molecule type" value="Genomic_DNA"/>
</dbReference>
<sequence>MTKTHHPAPNQATPFRAIADHLEAHPGLPELHLGLLGIDTRFEWEWRVGNAAGALQWAATLTAPAVRLHRCADASIDVAVTGRTTTNRPVLVKGRDYTDALTHLDTTAQHTAPMLARALDAADNASGGGGQT</sequence>
<evidence type="ECO:0000313" key="2">
    <source>
        <dbReference type="Proteomes" id="UP001500467"/>
    </source>
</evidence>
<proteinExistence type="predicted"/>
<comment type="caution">
    <text evidence="1">The sequence shown here is derived from an EMBL/GenBank/DDBJ whole genome shotgun (WGS) entry which is preliminary data.</text>
</comment>
<organism evidence="1 2">
    <name type="scientific">Prauserella alba</name>
    <dbReference type="NCBI Taxonomy" id="176898"/>
    <lineage>
        <taxon>Bacteria</taxon>
        <taxon>Bacillati</taxon>
        <taxon>Actinomycetota</taxon>
        <taxon>Actinomycetes</taxon>
        <taxon>Pseudonocardiales</taxon>
        <taxon>Pseudonocardiaceae</taxon>
        <taxon>Prauserella</taxon>
    </lineage>
</organism>